<comment type="pathway">
    <text evidence="6">tRNA modification; N(7)-methylguanine-tRNA biosynthesis.</text>
</comment>
<dbReference type="PANTHER" id="PTHR16288">
    <property type="entry name" value="WD40 REPEAT PROTEIN 4"/>
    <property type="match status" value="1"/>
</dbReference>
<protein>
    <submittedName>
        <fullName evidence="8">tRNA (Guanine-N(7)-)-methyltransferase non-catalytic subunit TRM82</fullName>
    </submittedName>
</protein>
<gene>
    <name evidence="8" type="ORF">RNJ44_00151</name>
</gene>
<feature type="repeat" description="WD" evidence="7">
    <location>
        <begin position="220"/>
        <end position="262"/>
    </location>
</feature>
<evidence type="ECO:0000256" key="4">
    <source>
        <dbReference type="ARBA" id="ARBA00022737"/>
    </source>
</evidence>
<proteinExistence type="inferred from homology"/>
<reference evidence="8 9" key="1">
    <citation type="submission" date="2024-05" db="EMBL/GenBank/DDBJ databases">
        <title>Long read based assembly of the Candida bracarensis genome reveals expanded adhesin content.</title>
        <authorList>
            <person name="Marcet-Houben M."/>
            <person name="Ksiezopolska E."/>
            <person name="Gabaldon T."/>
        </authorList>
    </citation>
    <scope>NUCLEOTIDE SEQUENCE [LARGE SCALE GENOMIC DNA]</scope>
    <source>
        <strain evidence="8 9">CBM6</strain>
    </source>
</reference>
<keyword evidence="9" id="KW-1185">Reference proteome</keyword>
<name>A0ABR4NT51_9SACH</name>
<keyword evidence="3 6" id="KW-0819">tRNA processing</keyword>
<comment type="function">
    <text evidence="6">Required for the formation of N(7)-methylguanine at position 46 (m7G46) in tRNA. In the complex, it is required to stabilize and induce conformational changes of the catalytic subunit.</text>
</comment>
<evidence type="ECO:0000256" key="6">
    <source>
        <dbReference type="HAMAP-Rule" id="MF_03056"/>
    </source>
</evidence>
<evidence type="ECO:0000313" key="9">
    <source>
        <dbReference type="Proteomes" id="UP001623330"/>
    </source>
</evidence>
<dbReference type="PROSITE" id="PS50082">
    <property type="entry name" value="WD_REPEATS_2"/>
    <property type="match status" value="1"/>
</dbReference>
<organism evidence="8 9">
    <name type="scientific">Nakaseomyces bracarensis</name>
    <dbReference type="NCBI Taxonomy" id="273131"/>
    <lineage>
        <taxon>Eukaryota</taxon>
        <taxon>Fungi</taxon>
        <taxon>Dikarya</taxon>
        <taxon>Ascomycota</taxon>
        <taxon>Saccharomycotina</taxon>
        <taxon>Saccharomycetes</taxon>
        <taxon>Saccharomycetales</taxon>
        <taxon>Saccharomycetaceae</taxon>
        <taxon>Nakaseomyces</taxon>
    </lineage>
</organism>
<evidence type="ECO:0000256" key="7">
    <source>
        <dbReference type="PROSITE-ProRule" id="PRU00221"/>
    </source>
</evidence>
<dbReference type="EMBL" id="JBEVYD010000006">
    <property type="protein sequence ID" value="KAL3231616.1"/>
    <property type="molecule type" value="Genomic_DNA"/>
</dbReference>
<dbReference type="SUPFAM" id="SSF50978">
    <property type="entry name" value="WD40 repeat-like"/>
    <property type="match status" value="1"/>
</dbReference>
<dbReference type="InterPro" id="IPR028884">
    <property type="entry name" value="Trm82"/>
</dbReference>
<keyword evidence="4 6" id="KW-0677">Repeat</keyword>
<comment type="similarity">
    <text evidence="6">Belongs to the WD repeat TRM82 family.</text>
</comment>
<evidence type="ECO:0000256" key="3">
    <source>
        <dbReference type="ARBA" id="ARBA00022694"/>
    </source>
</evidence>
<dbReference type="InterPro" id="IPR001680">
    <property type="entry name" value="WD40_rpt"/>
</dbReference>
<accession>A0ABR4NT51</accession>
<dbReference type="InterPro" id="IPR015943">
    <property type="entry name" value="WD40/YVTN_repeat-like_dom_sf"/>
</dbReference>
<evidence type="ECO:0000256" key="2">
    <source>
        <dbReference type="ARBA" id="ARBA00022574"/>
    </source>
</evidence>
<dbReference type="Gene3D" id="2.130.10.10">
    <property type="entry name" value="YVTN repeat-like/Quinoprotein amine dehydrogenase"/>
    <property type="match status" value="1"/>
</dbReference>
<dbReference type="Proteomes" id="UP001623330">
    <property type="component" value="Unassembled WGS sequence"/>
</dbReference>
<comment type="subcellular location">
    <subcellularLocation>
        <location evidence="1 6">Nucleus</location>
    </subcellularLocation>
</comment>
<keyword evidence="5 6" id="KW-0539">Nucleus</keyword>
<evidence type="ECO:0000256" key="1">
    <source>
        <dbReference type="ARBA" id="ARBA00004123"/>
    </source>
</evidence>
<dbReference type="InterPro" id="IPR036322">
    <property type="entry name" value="WD40_repeat_dom_sf"/>
</dbReference>
<sequence length="425" mass="47093">MFVHPILGAITDSQGVIYAAVRDTIVVMKDGEVVGYWVDSLATGENGHNVSKKLKSNEGAAVAAAVATGGNGIGAPVVCSYVRNLMLTEDESRLVACVDSDKSLAIFDINRDTESGFIQLVQRQKFPKRPNALAFADNDTSIIVADKFGDVYKIPLNNKSEVTETKEDQGLEPILGHVSMLTDVVVVADPAGKNYVITADRDEHIKVSHYPQTYIVDKWLFGHGEFVSSITVPKWDQKLLISAGGDEDVFLWDWVSGELLSKFTYTDHIKPYINDQHLAPARFQNENNDVIEYGVAKVSTASSEPYVAFFIEATKVVFILRYSNGTLELAQKIDFNHNVISLASGQNNSFIVTLDNRVESDEELLVFISYTDQSGTPYKIDEQTQSLNNAINEQLKNKKELLVDEDSVFPLYNITSLKKHGEHFS</sequence>
<evidence type="ECO:0000313" key="8">
    <source>
        <dbReference type="EMBL" id="KAL3231616.1"/>
    </source>
</evidence>
<comment type="caution">
    <text evidence="8">The sequence shown here is derived from an EMBL/GenBank/DDBJ whole genome shotgun (WGS) entry which is preliminary data.</text>
</comment>
<dbReference type="HAMAP" id="MF_03056">
    <property type="entry name" value="TRM82"/>
    <property type="match status" value="1"/>
</dbReference>
<keyword evidence="2 6" id="KW-0853">WD repeat</keyword>
<evidence type="ECO:0000256" key="5">
    <source>
        <dbReference type="ARBA" id="ARBA00023242"/>
    </source>
</evidence>
<dbReference type="PANTHER" id="PTHR16288:SF0">
    <property type="entry name" value="TRNA (GUANINE-N(7)-)-METHYLTRANSFERASE NON-CATALYTIC SUBUNIT WDR4"/>
    <property type="match status" value="1"/>
</dbReference>